<keyword evidence="1" id="KW-1133">Transmembrane helix</keyword>
<sequence length="235" mass="26747">MIFLNYFILFQGSGYVTSSLIIPLSFGIFNFLNSIKPSTEEGKVLSSGLIESVKTRLFPYETRTIAKISTLLDPRFKKEDFRNTENAESAAFLLEKEMSIIPTASVLTNNSVESNGEPLPSSNIENEKSLFSFLQERISKKSKSVTKDIIITKRQYLERPNLDQNADPLLFWKMMECELSRLEICALKYFCIPGSSVDSERMFSSAGQVVSERRTRLKPANINMLTFLHKNMNLL</sequence>
<dbReference type="InterPro" id="IPR012337">
    <property type="entry name" value="RNaseH-like_sf"/>
</dbReference>
<gene>
    <name evidence="4" type="primary">LOC115885690</name>
</gene>
<dbReference type="GeneID" id="115885690"/>
<dbReference type="RefSeq" id="XP_030760535.1">
    <property type="nucleotide sequence ID" value="XM_030904675.1"/>
</dbReference>
<evidence type="ECO:0000313" key="3">
    <source>
        <dbReference type="Proteomes" id="UP000504635"/>
    </source>
</evidence>
<evidence type="ECO:0000259" key="2">
    <source>
        <dbReference type="Pfam" id="PF05699"/>
    </source>
</evidence>
<dbReference type="InterPro" id="IPR008906">
    <property type="entry name" value="HATC_C_dom"/>
</dbReference>
<dbReference type="PANTHER" id="PTHR47611">
    <property type="entry name" value="HAT DIMERISATION DOMAIN, C-TERMINAL"/>
    <property type="match status" value="1"/>
</dbReference>
<dbReference type="KEGG" id="soy:115885690"/>
<protein>
    <submittedName>
        <fullName evidence="4">Zinc finger BED domain-containing protein 1-like</fullName>
    </submittedName>
</protein>
<evidence type="ECO:0000256" key="1">
    <source>
        <dbReference type="SAM" id="Phobius"/>
    </source>
</evidence>
<keyword evidence="1" id="KW-0812">Transmembrane</keyword>
<dbReference type="SUPFAM" id="SSF53098">
    <property type="entry name" value="Ribonuclease H-like"/>
    <property type="match status" value="1"/>
</dbReference>
<dbReference type="PANTHER" id="PTHR47611:SF3">
    <property type="entry name" value="HAT C-TERMINAL DIMERISATION DOMAIN-CONTAINING PROTEIN"/>
    <property type="match status" value="1"/>
</dbReference>
<proteinExistence type="predicted"/>
<dbReference type="Pfam" id="PF05699">
    <property type="entry name" value="Dimer_Tnp_hAT"/>
    <property type="match status" value="1"/>
</dbReference>
<name>A0A6J2YC97_SITOR</name>
<dbReference type="AlphaFoldDB" id="A0A6J2YC97"/>
<dbReference type="InParanoid" id="A0A6J2YC97"/>
<evidence type="ECO:0000313" key="4">
    <source>
        <dbReference type="RefSeq" id="XP_030760535.1"/>
    </source>
</evidence>
<dbReference type="OrthoDB" id="3062869at2759"/>
<feature type="domain" description="HAT C-terminal dimerisation" evidence="2">
    <location>
        <begin position="154"/>
        <end position="232"/>
    </location>
</feature>
<accession>A0A6J2YC97</accession>
<organism evidence="3 4">
    <name type="scientific">Sitophilus oryzae</name>
    <name type="common">Rice weevil</name>
    <name type="synonym">Curculio oryzae</name>
    <dbReference type="NCBI Taxonomy" id="7048"/>
    <lineage>
        <taxon>Eukaryota</taxon>
        <taxon>Metazoa</taxon>
        <taxon>Ecdysozoa</taxon>
        <taxon>Arthropoda</taxon>
        <taxon>Hexapoda</taxon>
        <taxon>Insecta</taxon>
        <taxon>Pterygota</taxon>
        <taxon>Neoptera</taxon>
        <taxon>Endopterygota</taxon>
        <taxon>Coleoptera</taxon>
        <taxon>Polyphaga</taxon>
        <taxon>Cucujiformia</taxon>
        <taxon>Curculionidae</taxon>
        <taxon>Dryophthorinae</taxon>
        <taxon>Sitophilus</taxon>
    </lineage>
</organism>
<dbReference type="GO" id="GO:0046983">
    <property type="term" value="F:protein dimerization activity"/>
    <property type="evidence" value="ECO:0007669"/>
    <property type="project" value="InterPro"/>
</dbReference>
<keyword evidence="1" id="KW-0472">Membrane</keyword>
<reference evidence="4" key="1">
    <citation type="submission" date="2025-08" db="UniProtKB">
        <authorList>
            <consortium name="RefSeq"/>
        </authorList>
    </citation>
    <scope>IDENTIFICATION</scope>
    <source>
        <tissue evidence="4">Gonads</tissue>
    </source>
</reference>
<feature type="transmembrane region" description="Helical" evidence="1">
    <location>
        <begin position="6"/>
        <end position="32"/>
    </location>
</feature>
<dbReference type="Proteomes" id="UP000504635">
    <property type="component" value="Unplaced"/>
</dbReference>
<keyword evidence="3" id="KW-1185">Reference proteome</keyword>